<sequence>MQEVIGTAIAFSLLSNCAISFWGGVLITIVDTVVFLFLDKYGLRKLEASFAVLITTMAFSFGFEYVQAAPDQKEVVCGIVVPHCTNCGVPQLAQGKD</sequence>
<dbReference type="EMBL" id="OU015566">
    <property type="protein sequence ID" value="CAG5104129.1"/>
    <property type="molecule type" value="Genomic_DNA"/>
</dbReference>
<keyword evidence="5" id="KW-0406">Ion transport</keyword>
<evidence type="ECO:0000256" key="9">
    <source>
        <dbReference type="ARBA" id="ARBA00023228"/>
    </source>
</evidence>
<proteinExistence type="inferred from homology"/>
<dbReference type="Proteomes" id="UP001158576">
    <property type="component" value="Chromosome 1"/>
</dbReference>
<evidence type="ECO:0000256" key="7">
    <source>
        <dbReference type="ARBA" id="ARBA00022989"/>
    </source>
</evidence>
<dbReference type="InterPro" id="IPR001046">
    <property type="entry name" value="NRAMP_fam"/>
</dbReference>
<protein>
    <submittedName>
        <fullName evidence="11">Oidioi.mRNA.OKI2018_I69.chr1.g1106.t1.cds</fullName>
    </submittedName>
</protein>
<gene>
    <name evidence="11" type="ORF">OKIOD_LOCUS9871</name>
</gene>
<evidence type="ECO:0000256" key="5">
    <source>
        <dbReference type="ARBA" id="ARBA00022496"/>
    </source>
</evidence>
<evidence type="ECO:0000256" key="4">
    <source>
        <dbReference type="ARBA" id="ARBA00022448"/>
    </source>
</evidence>
<feature type="transmembrane region" description="Helical" evidence="10">
    <location>
        <begin position="19"/>
        <end position="38"/>
    </location>
</feature>
<evidence type="ECO:0000256" key="1">
    <source>
        <dbReference type="ARBA" id="ARBA00004107"/>
    </source>
</evidence>
<evidence type="ECO:0000256" key="8">
    <source>
        <dbReference type="ARBA" id="ARBA00023136"/>
    </source>
</evidence>
<comment type="subcellular location">
    <subcellularLocation>
        <location evidence="1">Late endosome membrane</location>
        <topology evidence="1">Multi-pass membrane protein</topology>
    </subcellularLocation>
    <subcellularLocation>
        <location evidence="2">Lysosome membrane</location>
        <topology evidence="2">Multi-pass membrane protein</topology>
    </subcellularLocation>
</comment>
<accession>A0ABN7SLX4</accession>
<dbReference type="PRINTS" id="PR00447">
    <property type="entry name" value="NATRESASSCMP"/>
</dbReference>
<evidence type="ECO:0000256" key="6">
    <source>
        <dbReference type="ARBA" id="ARBA00022692"/>
    </source>
</evidence>
<dbReference type="PANTHER" id="PTHR11706:SF33">
    <property type="entry name" value="NATURAL RESISTANCE-ASSOCIATED MACROPHAGE PROTEIN 2"/>
    <property type="match status" value="1"/>
</dbReference>
<keyword evidence="6 10" id="KW-0812">Transmembrane</keyword>
<keyword evidence="4" id="KW-0813">Transport</keyword>
<dbReference type="Pfam" id="PF01566">
    <property type="entry name" value="Nramp"/>
    <property type="match status" value="1"/>
</dbReference>
<organism evidence="11 12">
    <name type="scientific">Oikopleura dioica</name>
    <name type="common">Tunicate</name>
    <dbReference type="NCBI Taxonomy" id="34765"/>
    <lineage>
        <taxon>Eukaryota</taxon>
        <taxon>Metazoa</taxon>
        <taxon>Chordata</taxon>
        <taxon>Tunicata</taxon>
        <taxon>Appendicularia</taxon>
        <taxon>Copelata</taxon>
        <taxon>Oikopleuridae</taxon>
        <taxon>Oikopleura</taxon>
    </lineage>
</organism>
<keyword evidence="8 10" id="KW-0472">Membrane</keyword>
<keyword evidence="5" id="KW-0410">Iron transport</keyword>
<keyword evidence="12" id="KW-1185">Reference proteome</keyword>
<dbReference type="PANTHER" id="PTHR11706">
    <property type="entry name" value="SOLUTE CARRIER PROTEIN FAMILY 11 MEMBER"/>
    <property type="match status" value="1"/>
</dbReference>
<evidence type="ECO:0000313" key="11">
    <source>
        <dbReference type="EMBL" id="CAG5104129.1"/>
    </source>
</evidence>
<keyword evidence="9" id="KW-0458">Lysosome</keyword>
<evidence type="ECO:0000256" key="2">
    <source>
        <dbReference type="ARBA" id="ARBA00004155"/>
    </source>
</evidence>
<evidence type="ECO:0000313" key="12">
    <source>
        <dbReference type="Proteomes" id="UP001158576"/>
    </source>
</evidence>
<name>A0ABN7SLX4_OIKDI</name>
<evidence type="ECO:0000256" key="10">
    <source>
        <dbReference type="SAM" id="Phobius"/>
    </source>
</evidence>
<comment type="similarity">
    <text evidence="3">Belongs to the NRAMP family.</text>
</comment>
<keyword evidence="5" id="KW-0408">Iron</keyword>
<reference evidence="11 12" key="1">
    <citation type="submission" date="2021-04" db="EMBL/GenBank/DDBJ databases">
        <authorList>
            <person name="Bliznina A."/>
        </authorList>
    </citation>
    <scope>NUCLEOTIDE SEQUENCE [LARGE SCALE GENOMIC DNA]</scope>
</reference>
<evidence type="ECO:0000256" key="3">
    <source>
        <dbReference type="ARBA" id="ARBA00006670"/>
    </source>
</evidence>
<keyword evidence="7 10" id="KW-1133">Transmembrane helix</keyword>